<feature type="chain" id="PRO_5036223776" evidence="1">
    <location>
        <begin position="23"/>
        <end position="97"/>
    </location>
</feature>
<dbReference type="EMBL" id="CAJNOG010000078">
    <property type="protein sequence ID" value="CAF0902151.1"/>
    <property type="molecule type" value="Genomic_DNA"/>
</dbReference>
<dbReference type="EMBL" id="CAJOAZ010000056">
    <property type="protein sequence ID" value="CAF3510247.1"/>
    <property type="molecule type" value="Genomic_DNA"/>
</dbReference>
<organism evidence="3 6">
    <name type="scientific">Adineta steineri</name>
    <dbReference type="NCBI Taxonomy" id="433720"/>
    <lineage>
        <taxon>Eukaryota</taxon>
        <taxon>Metazoa</taxon>
        <taxon>Spiralia</taxon>
        <taxon>Gnathifera</taxon>
        <taxon>Rotifera</taxon>
        <taxon>Eurotatoria</taxon>
        <taxon>Bdelloidea</taxon>
        <taxon>Adinetida</taxon>
        <taxon>Adinetidae</taxon>
        <taxon>Adineta</taxon>
    </lineage>
</organism>
<reference evidence="3" key="1">
    <citation type="submission" date="2021-02" db="EMBL/GenBank/DDBJ databases">
        <authorList>
            <person name="Nowell W R."/>
        </authorList>
    </citation>
    <scope>NUCLEOTIDE SEQUENCE</scope>
</reference>
<dbReference type="Proteomes" id="UP000663844">
    <property type="component" value="Unassembled WGS sequence"/>
</dbReference>
<dbReference type="Proteomes" id="UP000663860">
    <property type="component" value="Unassembled WGS sequence"/>
</dbReference>
<dbReference type="EMBL" id="CAJNOE010000071">
    <property type="protein sequence ID" value="CAF0857664.1"/>
    <property type="molecule type" value="Genomic_DNA"/>
</dbReference>
<accession>A0A813ZRP1</accession>
<evidence type="ECO:0000313" key="2">
    <source>
        <dbReference type="EMBL" id="CAF0857664.1"/>
    </source>
</evidence>
<evidence type="ECO:0000313" key="6">
    <source>
        <dbReference type="Proteomes" id="UP000663845"/>
    </source>
</evidence>
<comment type="caution">
    <text evidence="3">The sequence shown here is derived from an EMBL/GenBank/DDBJ whole genome shotgun (WGS) entry which is preliminary data.</text>
</comment>
<feature type="signal peptide" evidence="1">
    <location>
        <begin position="1"/>
        <end position="22"/>
    </location>
</feature>
<dbReference type="Proteomes" id="UP000663868">
    <property type="component" value="Unassembled WGS sequence"/>
</dbReference>
<dbReference type="EMBL" id="CAJOBB010000021">
    <property type="protein sequence ID" value="CAF3515336.1"/>
    <property type="molecule type" value="Genomic_DNA"/>
</dbReference>
<dbReference type="AlphaFoldDB" id="A0A813ZRP1"/>
<gene>
    <name evidence="2" type="ORF">IZO911_LOCUS9947</name>
    <name evidence="3" type="ORF">JYZ213_LOCUS10612</name>
    <name evidence="5" type="ORF">KXQ929_LOCUS846</name>
    <name evidence="4" type="ORF">OXD698_LOCUS1833</name>
</gene>
<dbReference type="Proteomes" id="UP000663845">
    <property type="component" value="Unassembled WGS sequence"/>
</dbReference>
<proteinExistence type="predicted"/>
<name>A0A813ZRP1_9BILA</name>
<evidence type="ECO:0000313" key="5">
    <source>
        <dbReference type="EMBL" id="CAF3515336.1"/>
    </source>
</evidence>
<evidence type="ECO:0000256" key="1">
    <source>
        <dbReference type="SAM" id="SignalP"/>
    </source>
</evidence>
<keyword evidence="1" id="KW-0732">Signal</keyword>
<evidence type="ECO:0000313" key="3">
    <source>
        <dbReference type="EMBL" id="CAF0902151.1"/>
    </source>
</evidence>
<evidence type="ECO:0000313" key="4">
    <source>
        <dbReference type="EMBL" id="CAF3510247.1"/>
    </source>
</evidence>
<sequence length="97" mass="11713">MKTITVAFIFLLTLSLVFIIDANPRRRRSNSLQRDELLDYLLESQRRELYQRRQELEQQIRRRMGNTLDFDGYNDDDDYERTEVRRKAVGLGDNPFK</sequence>
<protein>
    <submittedName>
        <fullName evidence="3">Uncharacterized protein</fullName>
    </submittedName>
</protein>